<organism evidence="2 3">
    <name type="scientific">Phyllostomus discolor</name>
    <name type="common">pale spear-nosed bat</name>
    <dbReference type="NCBI Taxonomy" id="89673"/>
    <lineage>
        <taxon>Eukaryota</taxon>
        <taxon>Metazoa</taxon>
        <taxon>Chordata</taxon>
        <taxon>Craniata</taxon>
        <taxon>Vertebrata</taxon>
        <taxon>Euteleostomi</taxon>
        <taxon>Mammalia</taxon>
        <taxon>Eutheria</taxon>
        <taxon>Laurasiatheria</taxon>
        <taxon>Chiroptera</taxon>
        <taxon>Yangochiroptera</taxon>
        <taxon>Phyllostomidae</taxon>
        <taxon>Phyllostominae</taxon>
        <taxon>Phyllostomus</taxon>
    </lineage>
</organism>
<gene>
    <name evidence="2" type="ORF">HJG60_010257</name>
</gene>
<dbReference type="EMBL" id="JABVXQ010000003">
    <property type="protein sequence ID" value="KAF6119874.1"/>
    <property type="molecule type" value="Genomic_DNA"/>
</dbReference>
<accession>A0A834AWE5</accession>
<name>A0A834AWE5_9CHIR</name>
<reference evidence="2 3" key="1">
    <citation type="journal article" date="2020" name="Nature">
        <title>Six reference-quality genomes reveal evolution of bat adaptations.</title>
        <authorList>
            <person name="Jebb D."/>
            <person name="Huang Z."/>
            <person name="Pippel M."/>
            <person name="Hughes G.M."/>
            <person name="Lavrichenko K."/>
            <person name="Devanna P."/>
            <person name="Winkler S."/>
            <person name="Jermiin L.S."/>
            <person name="Skirmuntt E.C."/>
            <person name="Katzourakis A."/>
            <person name="Burkitt-Gray L."/>
            <person name="Ray D.A."/>
            <person name="Sullivan K.A.M."/>
            <person name="Roscito J.G."/>
            <person name="Kirilenko B.M."/>
            <person name="Davalos L.M."/>
            <person name="Corthals A.P."/>
            <person name="Power M.L."/>
            <person name="Jones G."/>
            <person name="Ransome R.D."/>
            <person name="Dechmann D.K.N."/>
            <person name="Locatelli A.G."/>
            <person name="Puechmaille S.J."/>
            <person name="Fedrigo O."/>
            <person name="Jarvis E.D."/>
            <person name="Hiller M."/>
            <person name="Vernes S.C."/>
            <person name="Myers E.W."/>
            <person name="Teeling E.C."/>
        </authorList>
    </citation>
    <scope>NUCLEOTIDE SEQUENCE [LARGE SCALE GENOMIC DNA]</scope>
    <source>
        <strain evidence="2">Bat1K_MPI-CBG_1</strain>
    </source>
</reference>
<dbReference type="Proteomes" id="UP000664940">
    <property type="component" value="Unassembled WGS sequence"/>
</dbReference>
<sequence length="124" mass="13961">MSVWSNVLVCVCISAFVFLSAHLGLFFSFFLCKPPSDHFSLHKKNRIAYLCWIPNALVATPPQAWLRDVSALEAFLILHLSDSTQACCNLTCPPHRFPQVPHVLLQSIVFQAITFDRTGQGHKH</sequence>
<keyword evidence="1" id="KW-0472">Membrane</keyword>
<evidence type="ECO:0000313" key="3">
    <source>
        <dbReference type="Proteomes" id="UP000664940"/>
    </source>
</evidence>
<comment type="caution">
    <text evidence="2">The sequence shown here is derived from an EMBL/GenBank/DDBJ whole genome shotgun (WGS) entry which is preliminary data.</text>
</comment>
<protein>
    <submittedName>
        <fullName evidence="2">Uncharacterized protein</fullName>
    </submittedName>
</protein>
<evidence type="ECO:0000313" key="2">
    <source>
        <dbReference type="EMBL" id="KAF6119874.1"/>
    </source>
</evidence>
<dbReference type="AlphaFoldDB" id="A0A834AWE5"/>
<keyword evidence="1" id="KW-0812">Transmembrane</keyword>
<evidence type="ECO:0000256" key="1">
    <source>
        <dbReference type="SAM" id="Phobius"/>
    </source>
</evidence>
<feature type="transmembrane region" description="Helical" evidence="1">
    <location>
        <begin position="6"/>
        <end position="32"/>
    </location>
</feature>
<proteinExistence type="predicted"/>
<keyword evidence="1" id="KW-1133">Transmembrane helix</keyword>